<keyword evidence="16" id="KW-1185">Reference proteome</keyword>
<dbReference type="PROSITE" id="PS00476">
    <property type="entry name" value="FATTY_ACID_DESATUR_1"/>
    <property type="match status" value="1"/>
</dbReference>
<evidence type="ECO:0000256" key="9">
    <source>
        <dbReference type="ARBA" id="ARBA00023004"/>
    </source>
</evidence>
<keyword evidence="6" id="KW-0276">Fatty acid metabolism</keyword>
<dbReference type="GO" id="GO:0004768">
    <property type="term" value="F:stearoyl-CoA 9-desaturase activity"/>
    <property type="evidence" value="ECO:0007669"/>
    <property type="project" value="TreeGrafter"/>
</dbReference>
<keyword evidence="8 13" id="KW-0560">Oxidoreductase</keyword>
<keyword evidence="9" id="KW-0408">Iron</keyword>
<evidence type="ECO:0000256" key="14">
    <source>
        <dbReference type="SAM" id="Phobius"/>
    </source>
</evidence>
<protein>
    <recommendedName>
        <fullName evidence="17">Fatty acid desaturase domain-containing protein</fullName>
    </recommendedName>
</protein>
<dbReference type="OrthoDB" id="10260134at2759"/>
<dbReference type="STRING" id="1336337.A0A3N4IYC8"/>
<keyword evidence="11 14" id="KW-0472">Membrane</keyword>
<dbReference type="EMBL" id="ML120503">
    <property type="protein sequence ID" value="RPA91173.1"/>
    <property type="molecule type" value="Genomic_DNA"/>
</dbReference>
<keyword evidence="3 13" id="KW-0444">Lipid biosynthesis</keyword>
<comment type="similarity">
    <text evidence="2 13">Belongs to the fatty acid desaturase type 1 family.</text>
</comment>
<keyword evidence="12 13" id="KW-0275">Fatty acid biosynthesis</keyword>
<dbReference type="PRINTS" id="PR00075">
    <property type="entry name" value="FACDDSATRASE"/>
</dbReference>
<dbReference type="AlphaFoldDB" id="A0A3N4IYC8"/>
<accession>A0A3N4IYC8</accession>
<evidence type="ECO:0000256" key="1">
    <source>
        <dbReference type="ARBA" id="ARBA00004141"/>
    </source>
</evidence>
<evidence type="ECO:0008006" key="17">
    <source>
        <dbReference type="Google" id="ProtNLM"/>
    </source>
</evidence>
<feature type="transmembrane region" description="Helical" evidence="14">
    <location>
        <begin position="189"/>
        <end position="210"/>
    </location>
</feature>
<evidence type="ECO:0000256" key="11">
    <source>
        <dbReference type="ARBA" id="ARBA00023136"/>
    </source>
</evidence>
<evidence type="ECO:0000256" key="10">
    <source>
        <dbReference type="ARBA" id="ARBA00023098"/>
    </source>
</evidence>
<evidence type="ECO:0000256" key="2">
    <source>
        <dbReference type="ARBA" id="ARBA00009295"/>
    </source>
</evidence>
<evidence type="ECO:0000256" key="7">
    <source>
        <dbReference type="ARBA" id="ARBA00022989"/>
    </source>
</evidence>
<keyword evidence="7 14" id="KW-1133">Transmembrane helix</keyword>
<feature type="transmembrane region" description="Helical" evidence="14">
    <location>
        <begin position="23"/>
        <end position="44"/>
    </location>
</feature>
<feature type="transmembrane region" description="Helical" evidence="14">
    <location>
        <begin position="56"/>
        <end position="74"/>
    </location>
</feature>
<sequence>MEFIPSNRVTSPTLDTLQQKGDIWWSNALGFLAAHLFVLLAWWYPPKSGWKTYTLLLLNWQAGMYWITIGYHRLWNHRSFTASMPLRIFLAGLARWDFRGASVRHRLHDRYTDTESDPYSAENGLFFSHVGWIFYKTKYPKLPLVQKEDLDSDPVVVLHHRYFLELAFLTCLVLPRAIGHVWLGGVWEGLLYGGIIPRVMIWHCAAIFLINSMAHHIGQEYTIEVTARENLLLTMLAQGEGNHNFHHAFPCDYRNGFKSTDWNPTKWIIAFLCKFTSLIPSVCTTLEREVEQ</sequence>
<keyword evidence="5" id="KW-0479">Metal-binding</keyword>
<organism evidence="15 16">
    <name type="scientific">Choiromyces venosus 120613-1</name>
    <dbReference type="NCBI Taxonomy" id="1336337"/>
    <lineage>
        <taxon>Eukaryota</taxon>
        <taxon>Fungi</taxon>
        <taxon>Dikarya</taxon>
        <taxon>Ascomycota</taxon>
        <taxon>Pezizomycotina</taxon>
        <taxon>Pezizomycetes</taxon>
        <taxon>Pezizales</taxon>
        <taxon>Tuberaceae</taxon>
        <taxon>Choiromyces</taxon>
    </lineage>
</organism>
<reference evidence="15 16" key="1">
    <citation type="journal article" date="2018" name="Nat. Ecol. Evol.">
        <title>Pezizomycetes genomes reveal the molecular basis of ectomycorrhizal truffle lifestyle.</title>
        <authorList>
            <person name="Murat C."/>
            <person name="Payen T."/>
            <person name="Noel B."/>
            <person name="Kuo A."/>
            <person name="Morin E."/>
            <person name="Chen J."/>
            <person name="Kohler A."/>
            <person name="Krizsan K."/>
            <person name="Balestrini R."/>
            <person name="Da Silva C."/>
            <person name="Montanini B."/>
            <person name="Hainaut M."/>
            <person name="Levati E."/>
            <person name="Barry K.W."/>
            <person name="Belfiori B."/>
            <person name="Cichocki N."/>
            <person name="Clum A."/>
            <person name="Dockter R.B."/>
            <person name="Fauchery L."/>
            <person name="Guy J."/>
            <person name="Iotti M."/>
            <person name="Le Tacon F."/>
            <person name="Lindquist E.A."/>
            <person name="Lipzen A."/>
            <person name="Malagnac F."/>
            <person name="Mello A."/>
            <person name="Molinier V."/>
            <person name="Miyauchi S."/>
            <person name="Poulain J."/>
            <person name="Riccioni C."/>
            <person name="Rubini A."/>
            <person name="Sitrit Y."/>
            <person name="Splivallo R."/>
            <person name="Traeger S."/>
            <person name="Wang M."/>
            <person name="Zifcakova L."/>
            <person name="Wipf D."/>
            <person name="Zambonelli A."/>
            <person name="Paolocci F."/>
            <person name="Nowrousian M."/>
            <person name="Ottonello S."/>
            <person name="Baldrian P."/>
            <person name="Spatafora J.W."/>
            <person name="Henrissat B."/>
            <person name="Nagy L.G."/>
            <person name="Aury J.M."/>
            <person name="Wincker P."/>
            <person name="Grigoriev I.V."/>
            <person name="Bonfante P."/>
            <person name="Martin F.M."/>
        </authorList>
    </citation>
    <scope>NUCLEOTIDE SEQUENCE [LARGE SCALE GENOMIC DNA]</scope>
    <source>
        <strain evidence="15 16">120613-1</strain>
    </source>
</reference>
<evidence type="ECO:0000256" key="8">
    <source>
        <dbReference type="ARBA" id="ARBA00023002"/>
    </source>
</evidence>
<comment type="domain">
    <text evidence="13">The histidine box domains are involved in binding the catalytic metal ions.</text>
</comment>
<feature type="transmembrane region" description="Helical" evidence="14">
    <location>
        <begin position="162"/>
        <end position="183"/>
    </location>
</feature>
<dbReference type="CDD" id="cd03505">
    <property type="entry name" value="Delta9-FADS-like"/>
    <property type="match status" value="1"/>
</dbReference>
<evidence type="ECO:0000256" key="5">
    <source>
        <dbReference type="ARBA" id="ARBA00022723"/>
    </source>
</evidence>
<comment type="cofactor">
    <cofactor evidence="13">
        <name>Fe(2+)</name>
        <dbReference type="ChEBI" id="CHEBI:29033"/>
    </cofactor>
</comment>
<name>A0A3N4IYC8_9PEZI</name>
<keyword evidence="4 13" id="KW-0812">Transmembrane</keyword>
<evidence type="ECO:0000256" key="13">
    <source>
        <dbReference type="RuleBase" id="RU000581"/>
    </source>
</evidence>
<dbReference type="GO" id="GO:0005789">
    <property type="term" value="C:endoplasmic reticulum membrane"/>
    <property type="evidence" value="ECO:0007669"/>
    <property type="project" value="TreeGrafter"/>
</dbReference>
<comment type="subcellular location">
    <subcellularLocation>
        <location evidence="1">Membrane</location>
        <topology evidence="1">Multi-pass membrane protein</topology>
    </subcellularLocation>
</comment>
<evidence type="ECO:0000313" key="15">
    <source>
        <dbReference type="EMBL" id="RPA91173.1"/>
    </source>
</evidence>
<evidence type="ECO:0000256" key="3">
    <source>
        <dbReference type="ARBA" id="ARBA00022516"/>
    </source>
</evidence>
<dbReference type="PANTHER" id="PTHR11351">
    <property type="entry name" value="ACYL-COA DESATURASE"/>
    <property type="match status" value="1"/>
</dbReference>
<evidence type="ECO:0000256" key="6">
    <source>
        <dbReference type="ARBA" id="ARBA00022832"/>
    </source>
</evidence>
<dbReference type="GO" id="GO:0006636">
    <property type="term" value="P:unsaturated fatty acid biosynthetic process"/>
    <property type="evidence" value="ECO:0007669"/>
    <property type="project" value="TreeGrafter"/>
</dbReference>
<dbReference type="Proteomes" id="UP000276215">
    <property type="component" value="Unassembled WGS sequence"/>
</dbReference>
<evidence type="ECO:0000256" key="4">
    <source>
        <dbReference type="ARBA" id="ARBA00022692"/>
    </source>
</evidence>
<dbReference type="InterPro" id="IPR001522">
    <property type="entry name" value="FADS-1_CS"/>
</dbReference>
<gene>
    <name evidence="15" type="ORF">L873DRAFT_1871862</name>
</gene>
<evidence type="ECO:0000313" key="16">
    <source>
        <dbReference type="Proteomes" id="UP000276215"/>
    </source>
</evidence>
<dbReference type="InterPro" id="IPR015876">
    <property type="entry name" value="Acyl-CoA_DS"/>
</dbReference>
<evidence type="ECO:0000256" key="12">
    <source>
        <dbReference type="ARBA" id="ARBA00023160"/>
    </source>
</evidence>
<dbReference type="PANTHER" id="PTHR11351:SF31">
    <property type="entry name" value="DESATURASE 1, ISOFORM A-RELATED"/>
    <property type="match status" value="1"/>
</dbReference>
<keyword evidence="10" id="KW-0443">Lipid metabolism</keyword>
<dbReference type="GO" id="GO:0005506">
    <property type="term" value="F:iron ion binding"/>
    <property type="evidence" value="ECO:0007669"/>
    <property type="project" value="TreeGrafter"/>
</dbReference>
<proteinExistence type="inferred from homology"/>